<sequence length="516" mass="58025">MSSAFKRLKVSEDGERITWRNPRFSDWELRWGDRVWRVHCCVLVGGKRPAHFFAGASREGVYEGRDTDLAVLCPEACKDHVERALDFIYGEDLGAVSPEHVMPLLKIADTLQCPTLQNTVLDAMEHASGMPGAIEVWMRDACIMNLNRVLEELVACLPRSRLINLNLDILDNDNVLVMRAVAKRMVEDRMVQWGSFEGHGQLNSDGSISLSLPTVAQEQSRRGLWCRATGLGEASRGRHVWRIRVDSVPTIGAAPDWYIVAGVISREQTDLSTNKSRALWDTDHHFLETYQAGSLLNFHHHQTKVLVKHAEGAACSHQVDNVQRLHPGDVISICLDLNDGTRNADIVWRINDTDVAFPESVKLSPTVYRVGVELYKHLYQADSLRVTLEQHTGARTAICDGNCRLLDDKFGKTGQRMSRMPSLRKDALKYLYICPVLTVGHLLSGKVPDRLEIYVVLLLVDLEQLAIDISFRYSSMTEVVLPQEPCLRLFRGKASEYLGPDRPSTDHGIENVCLLV</sequence>
<dbReference type="InterPro" id="IPR011333">
    <property type="entry name" value="SKP1/BTB/POZ_sf"/>
</dbReference>
<dbReference type="AlphaFoldDB" id="A0A812R2C8"/>
<dbReference type="Proteomes" id="UP000601435">
    <property type="component" value="Unassembled WGS sequence"/>
</dbReference>
<organism evidence="1 2">
    <name type="scientific">Symbiodinium necroappetens</name>
    <dbReference type="NCBI Taxonomy" id="1628268"/>
    <lineage>
        <taxon>Eukaryota</taxon>
        <taxon>Sar</taxon>
        <taxon>Alveolata</taxon>
        <taxon>Dinophyceae</taxon>
        <taxon>Suessiales</taxon>
        <taxon>Symbiodiniaceae</taxon>
        <taxon>Symbiodinium</taxon>
    </lineage>
</organism>
<name>A0A812R2C8_9DINO</name>
<dbReference type="SUPFAM" id="SSF54695">
    <property type="entry name" value="POZ domain"/>
    <property type="match status" value="1"/>
</dbReference>
<keyword evidence="2" id="KW-1185">Reference proteome</keyword>
<accession>A0A812R2C8</accession>
<evidence type="ECO:0000313" key="2">
    <source>
        <dbReference type="Proteomes" id="UP000601435"/>
    </source>
</evidence>
<evidence type="ECO:0008006" key="3">
    <source>
        <dbReference type="Google" id="ProtNLM"/>
    </source>
</evidence>
<comment type="caution">
    <text evidence="1">The sequence shown here is derived from an EMBL/GenBank/DDBJ whole genome shotgun (WGS) entry which is preliminary data.</text>
</comment>
<dbReference type="CDD" id="cd18186">
    <property type="entry name" value="BTB_POZ_ZBTB_KLHL-like"/>
    <property type="match status" value="1"/>
</dbReference>
<reference evidence="1" key="1">
    <citation type="submission" date="2021-02" db="EMBL/GenBank/DDBJ databases">
        <authorList>
            <person name="Dougan E. K."/>
            <person name="Rhodes N."/>
            <person name="Thang M."/>
            <person name="Chan C."/>
        </authorList>
    </citation>
    <scope>NUCLEOTIDE SEQUENCE</scope>
</reference>
<dbReference type="OrthoDB" id="414122at2759"/>
<dbReference type="EMBL" id="CAJNJA010018134">
    <property type="protein sequence ID" value="CAE7415909.1"/>
    <property type="molecule type" value="Genomic_DNA"/>
</dbReference>
<gene>
    <name evidence="1" type="ORF">SNEC2469_LOCUS11424</name>
</gene>
<dbReference type="Gene3D" id="3.30.710.10">
    <property type="entry name" value="Potassium Channel Kv1.1, Chain A"/>
    <property type="match status" value="1"/>
</dbReference>
<evidence type="ECO:0000313" key="1">
    <source>
        <dbReference type="EMBL" id="CAE7415909.1"/>
    </source>
</evidence>
<proteinExistence type="predicted"/>
<protein>
    <recommendedName>
        <fullName evidence="3">BTB domain-containing protein</fullName>
    </recommendedName>
</protein>